<evidence type="ECO:0008006" key="7">
    <source>
        <dbReference type="Google" id="ProtNLM"/>
    </source>
</evidence>
<dbReference type="EMBL" id="CAJOBF010001259">
    <property type="protein sequence ID" value="CAF3931268.1"/>
    <property type="molecule type" value="Genomic_DNA"/>
</dbReference>
<dbReference type="GO" id="GO:0008270">
    <property type="term" value="F:zinc ion binding"/>
    <property type="evidence" value="ECO:0007669"/>
    <property type="project" value="UniProtKB-KW"/>
</dbReference>
<evidence type="ECO:0000256" key="2">
    <source>
        <dbReference type="PROSITE-ProRule" id="PRU00504"/>
    </source>
</evidence>
<dbReference type="CDD" id="cd19757">
    <property type="entry name" value="Bbox1"/>
    <property type="match status" value="1"/>
</dbReference>
<evidence type="ECO:0000313" key="4">
    <source>
        <dbReference type="EMBL" id="CAF2125825.1"/>
    </source>
</evidence>
<dbReference type="EMBL" id="CAJNRG010010767">
    <property type="protein sequence ID" value="CAF2125825.1"/>
    <property type="molecule type" value="Genomic_DNA"/>
</dbReference>
<comment type="caution">
    <text evidence="4">The sequence shown here is derived from an EMBL/GenBank/DDBJ whole genome shotgun (WGS) entry which is preliminary data.</text>
</comment>
<gene>
    <name evidence="5" type="ORF">UXM345_LOCUS12207</name>
    <name evidence="4" type="ORF">XDN619_LOCUS23742</name>
</gene>
<dbReference type="InterPro" id="IPR001258">
    <property type="entry name" value="NHL_repeat"/>
</dbReference>
<dbReference type="AlphaFoldDB" id="A0A816VW37"/>
<dbReference type="Proteomes" id="UP000663887">
    <property type="component" value="Unassembled WGS sequence"/>
</dbReference>
<keyword evidence="1" id="KW-0677">Repeat</keyword>
<dbReference type="GO" id="GO:0061630">
    <property type="term" value="F:ubiquitin protein ligase activity"/>
    <property type="evidence" value="ECO:0007669"/>
    <property type="project" value="TreeGrafter"/>
</dbReference>
<dbReference type="SUPFAM" id="SSF63829">
    <property type="entry name" value="Calcium-dependent phosphotriesterase"/>
    <property type="match status" value="1"/>
</dbReference>
<dbReference type="GO" id="GO:0043161">
    <property type="term" value="P:proteasome-mediated ubiquitin-dependent protein catabolic process"/>
    <property type="evidence" value="ECO:0007669"/>
    <property type="project" value="TreeGrafter"/>
</dbReference>
<evidence type="ECO:0000256" key="3">
    <source>
        <dbReference type="SAM" id="Coils"/>
    </source>
</evidence>
<dbReference type="Pfam" id="PF01436">
    <property type="entry name" value="NHL"/>
    <property type="match status" value="1"/>
</dbReference>
<dbReference type="PANTHER" id="PTHR24104:SF25">
    <property type="entry name" value="PROTEIN LIN-41"/>
    <property type="match status" value="1"/>
</dbReference>
<proteinExistence type="predicted"/>
<evidence type="ECO:0000256" key="1">
    <source>
        <dbReference type="ARBA" id="ARBA00022737"/>
    </source>
</evidence>
<keyword evidence="3" id="KW-0175">Coiled coil</keyword>
<name>A0A816VW37_9BILA</name>
<dbReference type="CDD" id="cd05819">
    <property type="entry name" value="NHL"/>
    <property type="match status" value="1"/>
</dbReference>
<organism evidence="4 6">
    <name type="scientific">Rotaria magnacalcarata</name>
    <dbReference type="NCBI Taxonomy" id="392030"/>
    <lineage>
        <taxon>Eukaryota</taxon>
        <taxon>Metazoa</taxon>
        <taxon>Spiralia</taxon>
        <taxon>Gnathifera</taxon>
        <taxon>Rotifera</taxon>
        <taxon>Eurotatoria</taxon>
        <taxon>Bdelloidea</taxon>
        <taxon>Philodinida</taxon>
        <taxon>Philodinidae</taxon>
        <taxon>Rotaria</taxon>
    </lineage>
</organism>
<dbReference type="Gene3D" id="2.120.10.30">
    <property type="entry name" value="TolB, C-terminal domain"/>
    <property type="match status" value="2"/>
</dbReference>
<sequence length="490" mass="55365">MATIVESNACSICKKSSAKFLCIGCSAYFCSTHFKEHQQQLSTKFDNEIVKSHDALFEQIQKLENSNQVPLDLFAQIEQWRKATIDKVEITAERARHELAELLDKKRKVMEKQLEPITKEIHVRRKDGDFVESHIHRLRQQIHGIQRLLQQYIGQNPTKTTVIIDNDQINWNRLISIRGDQQNTTFLDNINIDTKWLQNGVTVAGGNDFGSEMNQLYHPWGLRIYDDQTIYIAEYSNHRVVEWKCGATTGRVVAGGNGQGNQSNQLNYPTDVIIDEETDSLIISDYNNKRVVRWPRQNGIHGETIISNIGCLGLTMDDDGCLYVVDHDAHEVKRYRVGENHGTVVAGGNGPGDRLDQLYYPRYVSVDQEHSVYISEYDNHRVVKWTKGAKQGIIVAGGHGKGHSLTQLSNPYGVVVDQAGNVYVADYANNRIMRWSSGATQGKVIAGGNGHGNQLNQLLSPISFSFDQEANMYVSDSGNHRIQKFNLDQH</sequence>
<evidence type="ECO:0000313" key="5">
    <source>
        <dbReference type="EMBL" id="CAF3931268.1"/>
    </source>
</evidence>
<protein>
    <recommendedName>
        <fullName evidence="7">B box-type domain-containing protein</fullName>
    </recommendedName>
</protein>
<dbReference type="GO" id="GO:0000209">
    <property type="term" value="P:protein polyubiquitination"/>
    <property type="evidence" value="ECO:0007669"/>
    <property type="project" value="TreeGrafter"/>
</dbReference>
<dbReference type="SUPFAM" id="SSF101898">
    <property type="entry name" value="NHL repeat"/>
    <property type="match status" value="1"/>
</dbReference>
<evidence type="ECO:0000313" key="6">
    <source>
        <dbReference type="Proteomes" id="UP000663887"/>
    </source>
</evidence>
<reference evidence="4" key="1">
    <citation type="submission" date="2021-02" db="EMBL/GenBank/DDBJ databases">
        <authorList>
            <person name="Nowell W R."/>
        </authorList>
    </citation>
    <scope>NUCLEOTIDE SEQUENCE</scope>
</reference>
<dbReference type="InterPro" id="IPR011042">
    <property type="entry name" value="6-blade_b-propeller_TolB-like"/>
</dbReference>
<feature type="coiled-coil region" evidence="3">
    <location>
        <begin position="85"/>
        <end position="112"/>
    </location>
</feature>
<accession>A0A816VW37</accession>
<dbReference type="Proteomes" id="UP000663842">
    <property type="component" value="Unassembled WGS sequence"/>
</dbReference>
<dbReference type="PROSITE" id="PS51125">
    <property type="entry name" value="NHL"/>
    <property type="match status" value="1"/>
</dbReference>
<dbReference type="InterPro" id="IPR050952">
    <property type="entry name" value="TRIM-NHL_E3_ligases"/>
</dbReference>
<feature type="repeat" description="NHL" evidence="2">
    <location>
        <begin position="399"/>
        <end position="488"/>
    </location>
</feature>
<dbReference type="PANTHER" id="PTHR24104">
    <property type="entry name" value="E3 UBIQUITIN-PROTEIN LIGASE NHLRC1-RELATED"/>
    <property type="match status" value="1"/>
</dbReference>